<dbReference type="SMART" id="SM01051">
    <property type="entry name" value="CAMSAP_CKK"/>
    <property type="match status" value="1"/>
</dbReference>
<dbReference type="EMBL" id="BDQF01000013">
    <property type="protein sequence ID" value="GAW82352.1"/>
    <property type="molecule type" value="Genomic_DNA"/>
</dbReference>
<organism evidence="3 4">
    <name type="scientific">Plasmodium gonderi</name>
    <dbReference type="NCBI Taxonomy" id="77519"/>
    <lineage>
        <taxon>Eukaryota</taxon>
        <taxon>Sar</taxon>
        <taxon>Alveolata</taxon>
        <taxon>Apicomplexa</taxon>
        <taxon>Aconoidasida</taxon>
        <taxon>Haemosporida</taxon>
        <taxon>Plasmodiidae</taxon>
        <taxon>Plasmodium</taxon>
        <taxon>Plasmodium (Plasmodium)</taxon>
    </lineage>
</organism>
<dbReference type="OMA" id="VLFYDIN"/>
<keyword evidence="4" id="KW-1185">Reference proteome</keyword>
<dbReference type="InterPro" id="IPR038209">
    <property type="entry name" value="CKK_dom_sf"/>
</dbReference>
<protein>
    <recommendedName>
        <fullName evidence="2">CKK domain-containing protein</fullName>
    </recommendedName>
</protein>
<evidence type="ECO:0000259" key="2">
    <source>
        <dbReference type="PROSITE" id="PS51508"/>
    </source>
</evidence>
<accession>A0A1Y1JNF8</accession>
<dbReference type="Proteomes" id="UP000195521">
    <property type="component" value="Unassembled WGS sequence"/>
</dbReference>
<dbReference type="AlphaFoldDB" id="A0A1Y1JNF8"/>
<dbReference type="RefSeq" id="XP_028544941.1">
    <property type="nucleotide sequence ID" value="XM_028689140.1"/>
</dbReference>
<feature type="domain" description="CKK" evidence="2">
    <location>
        <begin position="774"/>
        <end position="900"/>
    </location>
</feature>
<dbReference type="OrthoDB" id="392726at2759"/>
<proteinExistence type="predicted"/>
<dbReference type="GeneID" id="39749089"/>
<gene>
    <name evidence="3" type="ORF">PGO_123500</name>
</gene>
<evidence type="ECO:0000256" key="1">
    <source>
        <dbReference type="SAM" id="MobiDB-lite"/>
    </source>
</evidence>
<reference evidence="4" key="1">
    <citation type="submission" date="2017-04" db="EMBL/GenBank/DDBJ databases">
        <title>Plasmodium gonderi genome.</title>
        <authorList>
            <person name="Arisue N."/>
            <person name="Honma H."/>
            <person name="Kawai S."/>
            <person name="Tougan T."/>
            <person name="Tanabe K."/>
            <person name="Horii T."/>
        </authorList>
    </citation>
    <scope>NUCLEOTIDE SEQUENCE [LARGE SCALE GENOMIC DNA]</scope>
    <source>
        <strain evidence="4">ATCC 30045</strain>
    </source>
</reference>
<dbReference type="Gene3D" id="3.10.20.360">
    <property type="entry name" value="CKK domain"/>
    <property type="match status" value="1"/>
</dbReference>
<comment type="caution">
    <text evidence="3">The sequence shown here is derived from an EMBL/GenBank/DDBJ whole genome shotgun (WGS) entry which is preliminary data.</text>
</comment>
<dbReference type="GO" id="GO:0008017">
    <property type="term" value="F:microtubule binding"/>
    <property type="evidence" value="ECO:0007669"/>
    <property type="project" value="InterPro"/>
</dbReference>
<dbReference type="InterPro" id="IPR014797">
    <property type="entry name" value="CKK_CAMSAP"/>
</dbReference>
<feature type="region of interest" description="Disordered" evidence="1">
    <location>
        <begin position="1"/>
        <end position="23"/>
    </location>
</feature>
<name>A0A1Y1JNF8_PLAGO</name>
<sequence length="900" mass="106681">MYERDTHAKVPTNCDEEKKKKSLHKNEKGRDLPYCVNYDILVKCCNEKKNYVDLNLEINYNLEEILAHKDNIKRCLYVNNSKNKNHQQRNKTNNDHLKNRKHYYYNDGYHSVHATDDIPPFVHDSVHDSMNVRKNESIQMGGEEEKYFYPKNNYSDVGNTSSDSSNSYCSNVSTNASKNEKTSYMNFSQRITYDNNILENEQNLFHKIISPRGISEQSKKEKENFSFDHWCANTPAASNTPDSYIRISNDEQNCERSTGYREKGDSPCYLREKSQIRFPLSTPDESTFTSLKFHKIDRSISYKKTEDEILNKYEKIIKIMKYLRRIKTKYPKIETAVSILSNHIKNVTFNCEKMFDSRQGLNDFLKKIYIYQIYLLKKVIFKNPKGKTNLDSIECSYEKMSTRKEQLGTRDHQHLRQYSAVPNGYNIVPQFMIQQLGTNKPVNIPKNAHTENINDEDYFHFKKKEKCDEWKYKKLDKVMQRVVTEKNKMKMRHSLSEEEITKDDKFNNEKRKNKYKYRDNKIYKEHEKQTLDEYMAESKKSLTHKFTNLYADDTDKTSAYYSNLKDKYKEALKNHMHSCSENVHGKKKKKKNNKKKEHIIHDDTLHSINYYQKSENFAKSNEIDILPENHILRQKPNKVPHYLGNKRSTSFDINSNEYESKKANAEEFHRNFPRYNTRNVICKGRSNLSDVLKNNYLNVVHVQKECREKHGKKCLEEYESTGDPKDESPNGLNLHTLNLASDNMSIRRNLSKDEYCRIRFVDKEKNNKKTHVLFYDINKELSAISNRDSITHALKHALLNKPQSFTVLQNFLFKIDVEMVEYKNFILLLTRNIKKPHLEALYGLNDFSIFEKVYGKKVAPRFLVSKKVKTFYKYDMFYRRFKELTNVRDFSGITDAVELI</sequence>
<evidence type="ECO:0000313" key="4">
    <source>
        <dbReference type="Proteomes" id="UP000195521"/>
    </source>
</evidence>
<dbReference type="PROSITE" id="PS51508">
    <property type="entry name" value="CKK"/>
    <property type="match status" value="1"/>
</dbReference>
<evidence type="ECO:0000313" key="3">
    <source>
        <dbReference type="EMBL" id="GAW82352.1"/>
    </source>
</evidence>